<evidence type="ECO:0000256" key="2">
    <source>
        <dbReference type="ARBA" id="ARBA00002322"/>
    </source>
</evidence>
<feature type="disulfide bond" evidence="18">
    <location>
        <begin position="78"/>
        <end position="83"/>
    </location>
</feature>
<feature type="chain" id="PRO_5028501549" description="Peroxidase" evidence="19">
    <location>
        <begin position="31"/>
        <end position="337"/>
    </location>
</feature>
<dbReference type="PROSITE" id="PS50873">
    <property type="entry name" value="PEROXIDASE_4"/>
    <property type="match status" value="1"/>
</dbReference>
<keyword evidence="5 19" id="KW-0575">Peroxidase</keyword>
<feature type="site" description="Transition state stabilizer" evidence="17">
    <location>
        <position position="72"/>
    </location>
</feature>
<dbReference type="Proteomes" id="UP000515121">
    <property type="component" value="Unplaced"/>
</dbReference>
<evidence type="ECO:0000256" key="11">
    <source>
        <dbReference type="ARBA" id="ARBA00023004"/>
    </source>
</evidence>
<feature type="signal peptide" evidence="19">
    <location>
        <begin position="1"/>
        <end position="30"/>
    </location>
</feature>
<dbReference type="RefSeq" id="XP_022753621.1">
    <property type="nucleotide sequence ID" value="XM_022897886.1"/>
</dbReference>
<evidence type="ECO:0000256" key="12">
    <source>
        <dbReference type="ARBA" id="ARBA00023157"/>
    </source>
</evidence>
<evidence type="ECO:0000256" key="16">
    <source>
        <dbReference type="PIRSR" id="PIRSR600823-3"/>
    </source>
</evidence>
<dbReference type="CDD" id="cd00693">
    <property type="entry name" value="secretory_peroxidase"/>
    <property type="match status" value="1"/>
</dbReference>
<dbReference type="AlphaFoldDB" id="A0A6P5ZMR9"/>
<feature type="active site" description="Proton acceptor" evidence="14">
    <location>
        <position position="76"/>
    </location>
</feature>
<evidence type="ECO:0000256" key="18">
    <source>
        <dbReference type="PIRSR" id="PIRSR600823-5"/>
    </source>
</evidence>
<dbReference type="InterPro" id="IPR033905">
    <property type="entry name" value="Secretory_peroxidase"/>
</dbReference>
<dbReference type="GO" id="GO:0006979">
    <property type="term" value="P:response to oxidative stress"/>
    <property type="evidence" value="ECO:0007669"/>
    <property type="project" value="UniProtKB-UniRule"/>
</dbReference>
<feature type="binding site" evidence="16">
    <location>
        <position position="84"/>
    </location>
    <ligand>
        <name>Ca(2+)</name>
        <dbReference type="ChEBI" id="CHEBI:29108"/>
        <label>1</label>
    </ligand>
</feature>
<dbReference type="Pfam" id="PF00141">
    <property type="entry name" value="peroxidase"/>
    <property type="match status" value="1"/>
</dbReference>
<feature type="disulfide bond" evidence="18">
    <location>
        <begin position="45"/>
        <end position="122"/>
    </location>
</feature>
<dbReference type="PRINTS" id="PR00458">
    <property type="entry name" value="PEROXIDASE"/>
</dbReference>
<accession>A0A6P5ZMR9</accession>
<feature type="binding site" evidence="16">
    <location>
        <position position="86"/>
    </location>
    <ligand>
        <name>Ca(2+)</name>
        <dbReference type="ChEBI" id="CHEBI:29108"/>
        <label>1</label>
    </ligand>
</feature>
<evidence type="ECO:0000256" key="7">
    <source>
        <dbReference type="ARBA" id="ARBA00022723"/>
    </source>
</evidence>
<name>A0A6P5ZMR9_DURZI</name>
<dbReference type="GO" id="GO:0020037">
    <property type="term" value="F:heme binding"/>
    <property type="evidence" value="ECO:0007669"/>
    <property type="project" value="UniProtKB-UniRule"/>
</dbReference>
<proteinExistence type="inferred from homology"/>
<keyword evidence="13 19" id="KW-0376">Hydrogen peroxide</keyword>
<evidence type="ECO:0000256" key="14">
    <source>
        <dbReference type="PIRSR" id="PIRSR600823-1"/>
    </source>
</evidence>
<dbReference type="GeneID" id="111301897"/>
<organism evidence="21 22">
    <name type="scientific">Durio zibethinus</name>
    <name type="common">Durian</name>
    <dbReference type="NCBI Taxonomy" id="66656"/>
    <lineage>
        <taxon>Eukaryota</taxon>
        <taxon>Viridiplantae</taxon>
        <taxon>Streptophyta</taxon>
        <taxon>Embryophyta</taxon>
        <taxon>Tracheophyta</taxon>
        <taxon>Spermatophyta</taxon>
        <taxon>Magnoliopsida</taxon>
        <taxon>eudicotyledons</taxon>
        <taxon>Gunneridae</taxon>
        <taxon>Pentapetalae</taxon>
        <taxon>rosids</taxon>
        <taxon>malvids</taxon>
        <taxon>Malvales</taxon>
        <taxon>Malvaceae</taxon>
        <taxon>Helicteroideae</taxon>
        <taxon>Durio</taxon>
    </lineage>
</organism>
<dbReference type="GO" id="GO:0042744">
    <property type="term" value="P:hydrogen peroxide catabolic process"/>
    <property type="evidence" value="ECO:0007669"/>
    <property type="project" value="UniProtKB-KW"/>
</dbReference>
<evidence type="ECO:0000313" key="22">
    <source>
        <dbReference type="RefSeq" id="XP_022753621.1"/>
    </source>
</evidence>
<feature type="binding site" evidence="16">
    <location>
        <position position="82"/>
    </location>
    <ligand>
        <name>Ca(2+)</name>
        <dbReference type="ChEBI" id="CHEBI:29108"/>
        <label>1</label>
    </ligand>
</feature>
<dbReference type="PROSITE" id="PS00436">
    <property type="entry name" value="PEROXIDASE_2"/>
    <property type="match status" value="1"/>
</dbReference>
<dbReference type="GO" id="GO:0005576">
    <property type="term" value="C:extracellular region"/>
    <property type="evidence" value="ECO:0007669"/>
    <property type="project" value="UniProtKB-SubCell"/>
</dbReference>
<evidence type="ECO:0000256" key="5">
    <source>
        <dbReference type="ARBA" id="ARBA00022559"/>
    </source>
</evidence>
<comment type="catalytic activity">
    <reaction evidence="1 19">
        <text>2 a phenolic donor + H2O2 = 2 a phenolic radical donor + 2 H2O</text>
        <dbReference type="Rhea" id="RHEA:56136"/>
        <dbReference type="ChEBI" id="CHEBI:15377"/>
        <dbReference type="ChEBI" id="CHEBI:16240"/>
        <dbReference type="ChEBI" id="CHEBI:139520"/>
        <dbReference type="ChEBI" id="CHEBI:139521"/>
        <dbReference type="EC" id="1.11.1.7"/>
    </reaction>
</comment>
<feature type="binding site" evidence="16">
    <location>
        <position position="252"/>
    </location>
    <ligand>
        <name>Ca(2+)</name>
        <dbReference type="ChEBI" id="CHEBI:29108"/>
        <label>2</label>
    </ligand>
</feature>
<feature type="binding site" evidence="16">
    <location>
        <position position="80"/>
    </location>
    <ligand>
        <name>Ca(2+)</name>
        <dbReference type="ChEBI" id="CHEBI:29108"/>
        <label>1</label>
    </ligand>
</feature>
<comment type="subcellular location">
    <subcellularLocation>
        <location evidence="19">Secreted</location>
    </subcellularLocation>
</comment>
<reference evidence="22" key="1">
    <citation type="submission" date="2025-08" db="UniProtKB">
        <authorList>
            <consortium name="RefSeq"/>
        </authorList>
    </citation>
    <scope>IDENTIFICATION</scope>
    <source>
        <tissue evidence="22">Fruit stalk</tissue>
    </source>
</reference>
<comment type="function">
    <text evidence="2">Removal of H(2)O(2), oxidation of toxic reductants, biosynthesis and degradation of lignin, suberization, auxin catabolism, response to environmental stresses such as wounding, pathogen attack and oxidative stress. These functions might be dependent on each isozyme/isoform in each plant tissue.</text>
</comment>
<dbReference type="InterPro" id="IPR019794">
    <property type="entry name" value="Peroxidases_AS"/>
</dbReference>
<keyword evidence="11 16" id="KW-0408">Iron</keyword>
<feature type="binding site" evidence="16">
    <location>
        <position position="201"/>
    </location>
    <ligand>
        <name>Ca(2+)</name>
        <dbReference type="ChEBI" id="CHEBI:29108"/>
        <label>2</label>
    </ligand>
</feature>
<comment type="similarity">
    <text evidence="19">Belongs to the peroxidase family. Classical plant (class III) peroxidase subfamily.</text>
</comment>
<protein>
    <recommendedName>
        <fullName evidence="3 19">Peroxidase</fullName>
        <ecNumber evidence="3 19">1.11.1.7</ecNumber>
    </recommendedName>
</protein>
<keyword evidence="6 19" id="KW-0349">Heme</keyword>
<evidence type="ECO:0000256" key="10">
    <source>
        <dbReference type="ARBA" id="ARBA00023002"/>
    </source>
</evidence>
<dbReference type="GO" id="GO:0140825">
    <property type="term" value="F:lactoperoxidase activity"/>
    <property type="evidence" value="ECO:0007669"/>
    <property type="project" value="UniProtKB-EC"/>
</dbReference>
<feature type="disulfide bond" evidence="18">
    <location>
        <begin position="128"/>
        <end position="333"/>
    </location>
</feature>
<dbReference type="FunFam" id="1.10.520.10:FF:000008">
    <property type="entry name" value="Peroxidase"/>
    <property type="match status" value="1"/>
</dbReference>
<feature type="disulfide bond" evidence="18">
    <location>
        <begin position="207"/>
        <end position="239"/>
    </location>
</feature>
<dbReference type="OrthoDB" id="2113341at2759"/>
<dbReference type="InterPro" id="IPR010255">
    <property type="entry name" value="Haem_peroxidase_sf"/>
</dbReference>
<feature type="binding site" evidence="16">
    <location>
        <position position="260"/>
    </location>
    <ligand>
        <name>Ca(2+)</name>
        <dbReference type="ChEBI" id="CHEBI:29108"/>
        <label>2</label>
    </ligand>
</feature>
<dbReference type="FunFam" id="1.10.420.10:FF:000010">
    <property type="entry name" value="Peroxidase"/>
    <property type="match status" value="1"/>
</dbReference>
<keyword evidence="8 19" id="KW-0732">Signal</keyword>
<dbReference type="EC" id="1.11.1.7" evidence="3 19"/>
<gene>
    <name evidence="22" type="primary">LOC111301897</name>
</gene>
<keyword evidence="9 16" id="KW-0106">Calcium</keyword>
<feature type="binding site" evidence="15">
    <location>
        <position position="169"/>
    </location>
    <ligand>
        <name>substrate</name>
    </ligand>
</feature>
<evidence type="ECO:0000256" key="8">
    <source>
        <dbReference type="ARBA" id="ARBA00022729"/>
    </source>
</evidence>
<dbReference type="Gene3D" id="1.10.520.10">
    <property type="match status" value="1"/>
</dbReference>
<feature type="binding site" evidence="16">
    <location>
        <position position="255"/>
    </location>
    <ligand>
        <name>Ca(2+)</name>
        <dbReference type="ChEBI" id="CHEBI:29108"/>
        <label>2</label>
    </ligand>
</feature>
<dbReference type="KEGG" id="dzi:111301897"/>
<dbReference type="GO" id="GO:0046872">
    <property type="term" value="F:metal ion binding"/>
    <property type="evidence" value="ECO:0007669"/>
    <property type="project" value="UniProtKB-UniRule"/>
</dbReference>
<evidence type="ECO:0000256" key="6">
    <source>
        <dbReference type="ARBA" id="ARBA00022617"/>
    </source>
</evidence>
<keyword evidence="4 19" id="KW-0964">Secreted</keyword>
<dbReference type="Gene3D" id="1.10.420.10">
    <property type="entry name" value="Peroxidase, domain 2"/>
    <property type="match status" value="1"/>
</dbReference>
<evidence type="ECO:0000256" key="15">
    <source>
        <dbReference type="PIRSR" id="PIRSR600823-2"/>
    </source>
</evidence>
<evidence type="ECO:0000256" key="19">
    <source>
        <dbReference type="RuleBase" id="RU362060"/>
    </source>
</evidence>
<comment type="cofactor">
    <cofactor evidence="16 19">
        <name>Ca(2+)</name>
        <dbReference type="ChEBI" id="CHEBI:29108"/>
    </cofactor>
    <text evidence="16 19">Binds 2 calcium ions per subunit.</text>
</comment>
<dbReference type="InterPro" id="IPR002016">
    <property type="entry name" value="Haem_peroxidase"/>
</dbReference>
<evidence type="ECO:0000256" key="9">
    <source>
        <dbReference type="ARBA" id="ARBA00022837"/>
    </source>
</evidence>
<dbReference type="PRINTS" id="PR00461">
    <property type="entry name" value="PLPEROXIDASE"/>
</dbReference>
<evidence type="ECO:0000256" key="17">
    <source>
        <dbReference type="PIRSR" id="PIRSR600823-4"/>
    </source>
</evidence>
<keyword evidence="7 16" id="KW-0479">Metal-binding</keyword>
<evidence type="ECO:0000256" key="13">
    <source>
        <dbReference type="ARBA" id="ARBA00023324"/>
    </source>
</evidence>
<evidence type="ECO:0000256" key="3">
    <source>
        <dbReference type="ARBA" id="ARBA00012313"/>
    </source>
</evidence>
<evidence type="ECO:0000259" key="20">
    <source>
        <dbReference type="PROSITE" id="PS50873"/>
    </source>
</evidence>
<feature type="binding site" evidence="16">
    <location>
        <position position="96"/>
    </location>
    <ligand>
        <name>Ca(2+)</name>
        <dbReference type="ChEBI" id="CHEBI:29108"/>
        <label>1</label>
    </ligand>
</feature>
<dbReference type="SUPFAM" id="SSF48113">
    <property type="entry name" value="Heme-dependent peroxidases"/>
    <property type="match status" value="1"/>
</dbReference>
<evidence type="ECO:0000256" key="4">
    <source>
        <dbReference type="ARBA" id="ARBA00022525"/>
    </source>
</evidence>
<feature type="binding site" evidence="16">
    <location>
        <position position="77"/>
    </location>
    <ligand>
        <name>Ca(2+)</name>
        <dbReference type="ChEBI" id="CHEBI:29108"/>
        <label>1</label>
    </ligand>
</feature>
<keyword evidence="10 19" id="KW-0560">Oxidoreductase</keyword>
<evidence type="ECO:0000256" key="1">
    <source>
        <dbReference type="ARBA" id="ARBA00000189"/>
    </source>
</evidence>
<evidence type="ECO:0000313" key="21">
    <source>
        <dbReference type="Proteomes" id="UP000515121"/>
    </source>
</evidence>
<dbReference type="PANTHER" id="PTHR31235">
    <property type="entry name" value="PEROXIDASE 25-RELATED"/>
    <property type="match status" value="1"/>
</dbReference>
<comment type="cofactor">
    <cofactor evidence="16 19">
        <name>heme b</name>
        <dbReference type="ChEBI" id="CHEBI:60344"/>
    </cofactor>
    <text evidence="16 19">Binds 1 heme b (iron(II)-protoporphyrin IX) group per subunit.</text>
</comment>
<dbReference type="InterPro" id="IPR000823">
    <property type="entry name" value="Peroxidase_pln"/>
</dbReference>
<sequence length="337" mass="36471">MTFPVSKMHKDSTLLALILALLIVIPNTLGVSRGQLRVGFYSKTCPNAESIIHKVVQKAVSNNPRNAAILLRLHFHDCFVEGCDGSILIRNDVDGELKAKGNLGVLGFNIIESAKAQLENICPGIVSCADIVALAARDAVSLVKGPFYDIPTGRKDGRLSKMSLAGRLPDVDDSISVLKSKFREKGLSDKDLVLLSGGAHTIGVTACFFMRNRLYNFTTGGSSDPAINRRILPRLKAKCPINGDVNVRIPLDWSTQNVFDVQILRNIRDGNAVIASDARLYDDKNTKQILDSYISSAGSGTRPSFNADFAKAMVNMGNIGVKTGSKGEIRRLCNAVN</sequence>
<feature type="domain" description="Plant heme peroxidase family profile" evidence="20">
    <location>
        <begin position="35"/>
        <end position="337"/>
    </location>
</feature>
<keyword evidence="12 18" id="KW-1015">Disulfide bond</keyword>
<feature type="binding site" description="axial binding residue" evidence="16">
    <location>
        <position position="200"/>
    </location>
    <ligand>
        <name>heme b</name>
        <dbReference type="ChEBI" id="CHEBI:60344"/>
    </ligand>
    <ligandPart>
        <name>Fe</name>
        <dbReference type="ChEBI" id="CHEBI:18248"/>
    </ligandPart>
</feature>
<keyword evidence="21" id="KW-1185">Reference proteome</keyword>